<accession>A0A809SIG7</accession>
<keyword evidence="3" id="KW-1185">Reference proteome</keyword>
<proteinExistence type="predicted"/>
<feature type="coiled-coil region" evidence="1">
    <location>
        <begin position="204"/>
        <end position="231"/>
    </location>
</feature>
<sequence length="235" mass="28104">MNEWNNLDNSIYKYIKIINSWKNKLISTEISNFFFKEKVHNLIEETLIYIWKIDIYKTKNLRGNITKLNDIKNKIFNLGYLFLSCQKIDFMLLEIYNLRSDININKIYLTFIKEIKNLSLSKSNCNIINSIKKIKNIYSQFLNYKQQSYINNQINNFFEKNKDKFILLSNKLKNEFNNININKNKKINHLILFTSSISKKLHLFNSSINKIEELINHLKESEKEISLLKGKSILE</sequence>
<keyword evidence="1" id="KW-0175">Coiled coil</keyword>
<organism evidence="2 3">
    <name type="scientific">Mycoplasmopsis felis</name>
    <dbReference type="NCBI Taxonomy" id="33923"/>
    <lineage>
        <taxon>Bacteria</taxon>
        <taxon>Bacillati</taxon>
        <taxon>Mycoplasmatota</taxon>
        <taxon>Mycoplasmoidales</taxon>
        <taxon>Metamycoplasmataceae</taxon>
        <taxon>Mycoplasmopsis</taxon>
    </lineage>
</organism>
<protein>
    <submittedName>
        <fullName evidence="2">Uncharacterized protein</fullName>
    </submittedName>
</protein>
<evidence type="ECO:0000313" key="2">
    <source>
        <dbReference type="EMBL" id="BBU47853.1"/>
    </source>
</evidence>
<reference evidence="2 3" key="1">
    <citation type="submission" date="2020-01" db="EMBL/GenBank/DDBJ databases">
        <title>Complete genome sequence of Mycoplasma felis strain Myco-2.</title>
        <authorList>
            <person name="Kinoshita Y."/>
            <person name="Niwa H."/>
            <person name="Uchida-Fujii E."/>
            <person name="Nukada T."/>
        </authorList>
    </citation>
    <scope>NUCLEOTIDE SEQUENCE [LARGE SCALE GENOMIC DNA]</scope>
    <source>
        <strain evidence="2 3">Myco-2</strain>
    </source>
</reference>
<dbReference type="EMBL" id="AP022325">
    <property type="protein sequence ID" value="BBU47853.1"/>
    <property type="molecule type" value="Genomic_DNA"/>
</dbReference>
<dbReference type="AlphaFoldDB" id="A0A809SIG7"/>
<name>A0A809SIG7_9BACT</name>
<dbReference type="Proteomes" id="UP000464317">
    <property type="component" value="Chromosome"/>
</dbReference>
<dbReference type="KEGG" id="mfel:JPM2_5460"/>
<evidence type="ECO:0000256" key="1">
    <source>
        <dbReference type="SAM" id="Coils"/>
    </source>
</evidence>
<evidence type="ECO:0000313" key="3">
    <source>
        <dbReference type="Proteomes" id="UP000464317"/>
    </source>
</evidence>
<dbReference type="RefSeq" id="WP_161553269.1">
    <property type="nucleotide sequence ID" value="NZ_AP022325.1"/>
</dbReference>
<gene>
    <name evidence="2" type="ORF">JPM2_5460</name>
</gene>